<name>A0A0W0XYP3_9GAMM</name>
<sequence length="346" mass="39219">MSVSKEFISLFNDLVEQYGNNNLSRYLKWNKDTHADTILENLKFLQSCFVKTPDIFDEDDLLNFLKHSAVMLFSQDPIFLAHMGTFTNKYAEITQEDHHIGVTLSIKFNTKNSKVSLIGNLMQAISREREAHCLEIEVYKLKIKELEAEKAKLSNEKRELQTHNEELERHKNDNEAELHSLREKVTRYEHAWDMIEEASHAVNLQKVIANSPAPQRVPEPIIKVDNSPVKQPPILSPPPTGSDLPTKLSPVLKSETEVEPPTQRKAPPAPPVPPRPLKKEGETANTKPPLKLKKLASKPGQPQFFATMQDELNFVLKARSSAPVKEPEEKKGEKKNSCPNGSRLSL</sequence>
<organism evidence="2 3">
    <name type="scientific">Legionella quinlivanii</name>
    <dbReference type="NCBI Taxonomy" id="45073"/>
    <lineage>
        <taxon>Bacteria</taxon>
        <taxon>Pseudomonadati</taxon>
        <taxon>Pseudomonadota</taxon>
        <taxon>Gammaproteobacteria</taxon>
        <taxon>Legionellales</taxon>
        <taxon>Legionellaceae</taxon>
        <taxon>Legionella</taxon>
    </lineage>
</organism>
<dbReference type="OrthoDB" id="9896313at2"/>
<accession>A0A0W0XYP3</accession>
<feature type="region of interest" description="Disordered" evidence="1">
    <location>
        <begin position="155"/>
        <end position="178"/>
    </location>
</feature>
<evidence type="ECO:0008006" key="4">
    <source>
        <dbReference type="Google" id="ProtNLM"/>
    </source>
</evidence>
<protein>
    <recommendedName>
        <fullName evidence="4">VipA</fullName>
    </recommendedName>
</protein>
<dbReference type="AlphaFoldDB" id="A0A0W0XYP3"/>
<feature type="region of interest" description="Disordered" evidence="1">
    <location>
        <begin position="218"/>
        <end position="304"/>
    </location>
</feature>
<feature type="compositionally biased region" description="Basic and acidic residues" evidence="1">
    <location>
        <begin position="325"/>
        <end position="336"/>
    </location>
</feature>
<evidence type="ECO:0000313" key="2">
    <source>
        <dbReference type="EMBL" id="KTD49674.1"/>
    </source>
</evidence>
<gene>
    <name evidence="2" type="ORF">Lqui_1885</name>
</gene>
<feature type="compositionally biased region" description="Pro residues" evidence="1">
    <location>
        <begin position="230"/>
        <end position="240"/>
    </location>
</feature>
<feature type="region of interest" description="Disordered" evidence="1">
    <location>
        <begin position="319"/>
        <end position="346"/>
    </location>
</feature>
<feature type="compositionally biased region" description="Polar residues" evidence="1">
    <location>
        <begin position="337"/>
        <end position="346"/>
    </location>
</feature>
<keyword evidence="3" id="KW-1185">Reference proteome</keyword>
<evidence type="ECO:0000256" key="1">
    <source>
        <dbReference type="SAM" id="MobiDB-lite"/>
    </source>
</evidence>
<comment type="caution">
    <text evidence="2">The sequence shown here is derived from an EMBL/GenBank/DDBJ whole genome shotgun (WGS) entry which is preliminary data.</text>
</comment>
<reference evidence="2 3" key="1">
    <citation type="submission" date="2015-11" db="EMBL/GenBank/DDBJ databases">
        <title>Genomic analysis of 38 Legionella species identifies large and diverse effector repertoires.</title>
        <authorList>
            <person name="Burstein D."/>
            <person name="Amaro F."/>
            <person name="Zusman T."/>
            <person name="Lifshitz Z."/>
            <person name="Cohen O."/>
            <person name="Gilbert J.A."/>
            <person name="Pupko T."/>
            <person name="Shuman H.A."/>
            <person name="Segal G."/>
        </authorList>
    </citation>
    <scope>NUCLEOTIDE SEQUENCE [LARGE SCALE GENOMIC DNA]</scope>
    <source>
        <strain evidence="2 3">CDC#1442-AUS-E</strain>
    </source>
</reference>
<proteinExistence type="predicted"/>
<dbReference type="PATRIC" id="fig|45073.5.peg.1992"/>
<evidence type="ECO:0000313" key="3">
    <source>
        <dbReference type="Proteomes" id="UP000054618"/>
    </source>
</evidence>
<dbReference type="Proteomes" id="UP000054618">
    <property type="component" value="Unassembled WGS sequence"/>
</dbReference>
<dbReference type="EMBL" id="LNYS01000010">
    <property type="protein sequence ID" value="KTD49674.1"/>
    <property type="molecule type" value="Genomic_DNA"/>
</dbReference>
<dbReference type="RefSeq" id="WP_058507990.1">
    <property type="nucleotide sequence ID" value="NZ_CAAAIK010000016.1"/>
</dbReference>